<keyword evidence="2" id="KW-1185">Reference proteome</keyword>
<organism evidence="1 2">
    <name type="scientific">Bosea vestrisii</name>
    <dbReference type="NCBI Taxonomy" id="151416"/>
    <lineage>
        <taxon>Bacteria</taxon>
        <taxon>Pseudomonadati</taxon>
        <taxon>Pseudomonadota</taxon>
        <taxon>Alphaproteobacteria</taxon>
        <taxon>Hyphomicrobiales</taxon>
        <taxon>Boseaceae</taxon>
        <taxon>Bosea</taxon>
    </lineage>
</organism>
<protein>
    <submittedName>
        <fullName evidence="1">Methionyl-tRNA formyltransferase</fullName>
    </submittedName>
</protein>
<dbReference type="Proteomes" id="UP001596104">
    <property type="component" value="Unassembled WGS sequence"/>
</dbReference>
<evidence type="ECO:0000313" key="2">
    <source>
        <dbReference type="Proteomes" id="UP001596104"/>
    </source>
</evidence>
<proteinExistence type="predicted"/>
<reference evidence="2" key="1">
    <citation type="journal article" date="2019" name="Int. J. Syst. Evol. Microbiol.">
        <title>The Global Catalogue of Microorganisms (GCM) 10K type strain sequencing project: providing services to taxonomists for standard genome sequencing and annotation.</title>
        <authorList>
            <consortium name="The Broad Institute Genomics Platform"/>
            <consortium name="The Broad Institute Genome Sequencing Center for Infectious Disease"/>
            <person name="Wu L."/>
            <person name="Ma J."/>
        </authorList>
    </citation>
    <scope>NUCLEOTIDE SEQUENCE [LARGE SCALE GENOMIC DNA]</scope>
    <source>
        <strain evidence="2">CGMCC 1.16326</strain>
    </source>
</reference>
<evidence type="ECO:0000313" key="1">
    <source>
        <dbReference type="EMBL" id="MFC5397132.1"/>
    </source>
</evidence>
<gene>
    <name evidence="1" type="ORF">ACFPPC_31230</name>
</gene>
<dbReference type="RefSeq" id="WP_377014060.1">
    <property type="nucleotide sequence ID" value="NZ_JBHSLV010000078.1"/>
</dbReference>
<name>A0ABW0HIL0_9HYPH</name>
<sequence length="76" mass="8110">MARIEKLEIGPSEGSVHPSKVHARVKVFGDGPDGPIVQIDTFGSAGREIPGKLSQTIQLNKTTGQELLAILQRAYG</sequence>
<accession>A0ABW0HIL0</accession>
<comment type="caution">
    <text evidence="1">The sequence shown here is derived from an EMBL/GenBank/DDBJ whole genome shotgun (WGS) entry which is preliminary data.</text>
</comment>
<dbReference type="EMBL" id="JBHSLV010000078">
    <property type="protein sequence ID" value="MFC5397132.1"/>
    <property type="molecule type" value="Genomic_DNA"/>
</dbReference>